<evidence type="ECO:0000313" key="1">
    <source>
        <dbReference type="EMBL" id="KAI8555665.1"/>
    </source>
</evidence>
<evidence type="ECO:0000313" key="2">
    <source>
        <dbReference type="Proteomes" id="UP001062846"/>
    </source>
</evidence>
<comment type="caution">
    <text evidence="1">The sequence shown here is derived from an EMBL/GenBank/DDBJ whole genome shotgun (WGS) entry which is preliminary data.</text>
</comment>
<proteinExistence type="predicted"/>
<dbReference type="Proteomes" id="UP001062846">
    <property type="component" value="Chromosome 5"/>
</dbReference>
<keyword evidence="2" id="KW-1185">Reference proteome</keyword>
<dbReference type="EMBL" id="CM046392">
    <property type="protein sequence ID" value="KAI8555665.1"/>
    <property type="molecule type" value="Genomic_DNA"/>
</dbReference>
<reference evidence="1" key="1">
    <citation type="submission" date="2022-02" db="EMBL/GenBank/DDBJ databases">
        <title>Plant Genome Project.</title>
        <authorList>
            <person name="Zhang R.-G."/>
        </authorList>
    </citation>
    <scope>NUCLEOTIDE SEQUENCE</scope>
    <source>
        <strain evidence="1">AT1</strain>
    </source>
</reference>
<sequence length="145" mass="16653">MCANGNLERRNHCVYTREPGAAEPRLCVLKLIFEMCANGNPERRNHCAYTLEPGAAEPRLCVLKLIFEMCANGNPKRRNHCAYTREPGAAEPRLSHGVALCDPDILYWWRHWYNMSDLLDEQGELYTLEVFGAEELARVEEETKL</sequence>
<protein>
    <submittedName>
        <fullName evidence="1">Uncharacterized protein</fullName>
    </submittedName>
</protein>
<name>A0ACC0NQV3_RHOML</name>
<gene>
    <name evidence="1" type="ORF">RHMOL_Rhmol05G0191200</name>
</gene>
<accession>A0ACC0NQV3</accession>
<organism evidence="1 2">
    <name type="scientific">Rhododendron molle</name>
    <name type="common">Chinese azalea</name>
    <name type="synonym">Azalea mollis</name>
    <dbReference type="NCBI Taxonomy" id="49168"/>
    <lineage>
        <taxon>Eukaryota</taxon>
        <taxon>Viridiplantae</taxon>
        <taxon>Streptophyta</taxon>
        <taxon>Embryophyta</taxon>
        <taxon>Tracheophyta</taxon>
        <taxon>Spermatophyta</taxon>
        <taxon>Magnoliopsida</taxon>
        <taxon>eudicotyledons</taxon>
        <taxon>Gunneridae</taxon>
        <taxon>Pentapetalae</taxon>
        <taxon>asterids</taxon>
        <taxon>Ericales</taxon>
        <taxon>Ericaceae</taxon>
        <taxon>Ericoideae</taxon>
        <taxon>Rhodoreae</taxon>
        <taxon>Rhododendron</taxon>
    </lineage>
</organism>